<proteinExistence type="predicted"/>
<sequence>MKFLTPFLALLTLTACNTAPLQQALAPTPLRQMSAAQTTPSGFQFTSIQNLNIQYTGSQPYMRISVDYQLLRGEKAFKRQVRFNYLISSKSVSEIVVITGDRGTPEELQQECMAIMRLQIKQ</sequence>
<reference evidence="2 3" key="1">
    <citation type="submission" date="2017-09" db="EMBL/GenBank/DDBJ databases">
        <title>Depth-based differentiation of microbial function through sediment-hosted aquifers and enrichment of novel symbionts in the deep terrestrial subsurface.</title>
        <authorList>
            <person name="Probst A.J."/>
            <person name="Ladd B."/>
            <person name="Jarett J.K."/>
            <person name="Geller-Mcgrath D.E."/>
            <person name="Sieber C.M."/>
            <person name="Emerson J.B."/>
            <person name="Anantharaman K."/>
            <person name="Thomas B.C."/>
            <person name="Malmstrom R."/>
            <person name="Stieglmeier M."/>
            <person name="Klingl A."/>
            <person name="Woyke T."/>
            <person name="Ryan C.M."/>
            <person name="Banfield J.F."/>
        </authorList>
    </citation>
    <scope>NUCLEOTIDE SEQUENCE [LARGE SCALE GENOMIC DNA]</scope>
    <source>
        <strain evidence="2">CG17_big_fil_post_rev_8_21_14_2_50_48_46</strain>
    </source>
</reference>
<evidence type="ECO:0000313" key="3">
    <source>
        <dbReference type="Proteomes" id="UP000231019"/>
    </source>
</evidence>
<dbReference type="Proteomes" id="UP000231019">
    <property type="component" value="Unassembled WGS sequence"/>
</dbReference>
<evidence type="ECO:0000256" key="1">
    <source>
        <dbReference type="SAM" id="SignalP"/>
    </source>
</evidence>
<protein>
    <recommendedName>
        <fullName evidence="4">DUF3568 domain-containing protein</fullName>
    </recommendedName>
</protein>
<evidence type="ECO:0008006" key="4">
    <source>
        <dbReference type="Google" id="ProtNLM"/>
    </source>
</evidence>
<evidence type="ECO:0000313" key="2">
    <source>
        <dbReference type="EMBL" id="PIW14130.1"/>
    </source>
</evidence>
<dbReference type="AlphaFoldDB" id="A0A2M7FXV5"/>
<gene>
    <name evidence="2" type="ORF">COW36_23055</name>
</gene>
<organism evidence="2 3">
    <name type="scientific">bacterium (Candidatus Blackallbacteria) CG17_big_fil_post_rev_8_21_14_2_50_48_46</name>
    <dbReference type="NCBI Taxonomy" id="2014261"/>
    <lineage>
        <taxon>Bacteria</taxon>
        <taxon>Candidatus Blackallbacteria</taxon>
    </lineage>
</organism>
<dbReference type="PROSITE" id="PS51257">
    <property type="entry name" value="PROKAR_LIPOPROTEIN"/>
    <property type="match status" value="1"/>
</dbReference>
<dbReference type="EMBL" id="PFFQ01000064">
    <property type="protein sequence ID" value="PIW14130.1"/>
    <property type="molecule type" value="Genomic_DNA"/>
</dbReference>
<feature type="signal peptide" evidence="1">
    <location>
        <begin position="1"/>
        <end position="18"/>
    </location>
</feature>
<name>A0A2M7FXV5_9BACT</name>
<accession>A0A2M7FXV5</accession>
<feature type="chain" id="PRO_5014637057" description="DUF3568 domain-containing protein" evidence="1">
    <location>
        <begin position="19"/>
        <end position="122"/>
    </location>
</feature>
<comment type="caution">
    <text evidence="2">The sequence shown here is derived from an EMBL/GenBank/DDBJ whole genome shotgun (WGS) entry which is preliminary data.</text>
</comment>
<keyword evidence="1" id="KW-0732">Signal</keyword>